<sequence>MEKNIQGYEPAHAQSGKEIKKSTLAQHARREREQILKQSTVVSGKENTQPQVGKEISKSSMGQRARREREQILKQSTMVSGKENTQPQVGKEISKSSMGQRARRERERILKQSTALQTEQHLLRDTRAQPLQEINVGVPLDERCANIVNSVRNREDTRMADTIAQTRQKSSYADKGKGLLTYAKEKETSLVEPLRERNVGVAIHEERNVNVMRINEVPNGSIISKKSLAQRARRERERNLNQGHSYPSRQRSQLGRTNERLQPIPQADPPSLTPIRRPLNCFGQGSIETQSIQKRQRVAQTSTSLPFMPSTSSTKHTNRPDITDQVELCCEDELEVPINSERPTRTHIIPVRHNLGNMDIQCDHCKALHWMDERLAKSSISNPLFGTCCFKGKIRLPTLITPPPPIRALYDGDDDRSISFRKHAREYNATNAFTSLGATLDPRVLTGRGPTSFTIHGELRHRAGSLLPPQGKEASYAQLYIYDPAPALEVRSRRNQHLRKDVLQTIQETLLQVNPFVEKFRQAHAILDQLGVAGQTLPAHLHYSSSKDRRRYNLPTADEIAVVIPGDGTKACGMRDIILHLRGDNQLMQINECHPAYLPLHSSCYSHVENLDGHLI</sequence>
<dbReference type="AlphaFoldDB" id="A0AAV6KDR8"/>
<evidence type="ECO:0000256" key="1">
    <source>
        <dbReference type="SAM" id="MobiDB-lite"/>
    </source>
</evidence>
<feature type="region of interest" description="Disordered" evidence="1">
    <location>
        <begin position="225"/>
        <end position="275"/>
    </location>
</feature>
<accession>A0AAV6KDR8</accession>
<keyword evidence="3" id="KW-1185">Reference proteome</keyword>
<protein>
    <recommendedName>
        <fullName evidence="4">Helitron helicase-like domain-containing protein</fullName>
    </recommendedName>
</protein>
<dbReference type="EMBL" id="JACTNZ010000005">
    <property type="protein sequence ID" value="KAG5550490.1"/>
    <property type="molecule type" value="Genomic_DNA"/>
</dbReference>
<evidence type="ECO:0008006" key="4">
    <source>
        <dbReference type="Google" id="ProtNLM"/>
    </source>
</evidence>
<name>A0AAV6KDR8_9ERIC</name>
<dbReference type="PANTHER" id="PTHR45786:SF74">
    <property type="entry name" value="ATP-DEPENDENT DNA HELICASE"/>
    <property type="match status" value="1"/>
</dbReference>
<evidence type="ECO:0000313" key="2">
    <source>
        <dbReference type="EMBL" id="KAG5550490.1"/>
    </source>
</evidence>
<dbReference type="PANTHER" id="PTHR45786">
    <property type="entry name" value="DNA BINDING PROTEIN-LIKE"/>
    <property type="match status" value="1"/>
</dbReference>
<comment type="caution">
    <text evidence="2">The sequence shown here is derived from an EMBL/GenBank/DDBJ whole genome shotgun (WGS) entry which is preliminary data.</text>
</comment>
<feature type="compositionally biased region" description="Polar residues" evidence="1">
    <location>
        <begin position="73"/>
        <end position="88"/>
    </location>
</feature>
<proteinExistence type="predicted"/>
<reference evidence="2" key="1">
    <citation type="submission" date="2020-08" db="EMBL/GenBank/DDBJ databases">
        <title>Plant Genome Project.</title>
        <authorList>
            <person name="Zhang R.-G."/>
        </authorList>
    </citation>
    <scope>NUCLEOTIDE SEQUENCE</scope>
    <source>
        <strain evidence="2">WSP0</strain>
        <tissue evidence="2">Leaf</tissue>
    </source>
</reference>
<evidence type="ECO:0000313" key="3">
    <source>
        <dbReference type="Proteomes" id="UP000823749"/>
    </source>
</evidence>
<organism evidence="2 3">
    <name type="scientific">Rhododendron griersonianum</name>
    <dbReference type="NCBI Taxonomy" id="479676"/>
    <lineage>
        <taxon>Eukaryota</taxon>
        <taxon>Viridiplantae</taxon>
        <taxon>Streptophyta</taxon>
        <taxon>Embryophyta</taxon>
        <taxon>Tracheophyta</taxon>
        <taxon>Spermatophyta</taxon>
        <taxon>Magnoliopsida</taxon>
        <taxon>eudicotyledons</taxon>
        <taxon>Gunneridae</taxon>
        <taxon>Pentapetalae</taxon>
        <taxon>asterids</taxon>
        <taxon>Ericales</taxon>
        <taxon>Ericaceae</taxon>
        <taxon>Ericoideae</taxon>
        <taxon>Rhodoreae</taxon>
        <taxon>Rhododendron</taxon>
    </lineage>
</organism>
<feature type="region of interest" description="Disordered" evidence="1">
    <location>
        <begin position="1"/>
        <end position="102"/>
    </location>
</feature>
<dbReference type="Proteomes" id="UP000823749">
    <property type="component" value="Chromosome 5"/>
</dbReference>
<feature type="compositionally biased region" description="Polar residues" evidence="1">
    <location>
        <begin position="240"/>
        <end position="256"/>
    </location>
</feature>
<gene>
    <name evidence="2" type="ORF">RHGRI_015457</name>
</gene>
<feature type="compositionally biased region" description="Polar residues" evidence="1">
    <location>
        <begin position="36"/>
        <end position="51"/>
    </location>
</feature>